<evidence type="ECO:0000256" key="1">
    <source>
        <dbReference type="SAM" id="Phobius"/>
    </source>
</evidence>
<dbReference type="EMBL" id="PCWW01000071">
    <property type="protein sequence ID" value="PIR12782.1"/>
    <property type="molecule type" value="Genomic_DNA"/>
</dbReference>
<feature type="transmembrane region" description="Helical" evidence="1">
    <location>
        <begin position="41"/>
        <end position="61"/>
    </location>
</feature>
<evidence type="ECO:0000313" key="3">
    <source>
        <dbReference type="Proteomes" id="UP000230869"/>
    </source>
</evidence>
<keyword evidence="1" id="KW-0812">Transmembrane</keyword>
<protein>
    <submittedName>
        <fullName evidence="2">Uncharacterized protein</fullName>
    </submittedName>
</protein>
<name>A0A2M6K7Y7_9BACT</name>
<sequence length="104" mass="11689">MKNSKLIQASFLQSVGVLAYVSLVAWIMTNGEKIFGQMKSIWGPVLFLLLFVFSALVTSLLVLGRPIWLYLQGEKKDAVGLLFYTAGWMFFLLVLVFGINILIK</sequence>
<feature type="transmembrane region" description="Helical" evidence="1">
    <location>
        <begin position="6"/>
        <end position="29"/>
    </location>
</feature>
<dbReference type="Proteomes" id="UP000230869">
    <property type="component" value="Unassembled WGS sequence"/>
</dbReference>
<proteinExistence type="predicted"/>
<organism evidence="2 3">
    <name type="scientific">Candidatus Falkowbacteria bacterium CG11_big_fil_rev_8_21_14_0_20_39_10</name>
    <dbReference type="NCBI Taxonomy" id="1974570"/>
    <lineage>
        <taxon>Bacteria</taxon>
        <taxon>Candidatus Falkowiibacteriota</taxon>
    </lineage>
</organism>
<accession>A0A2M6K7Y7</accession>
<keyword evidence="1" id="KW-0472">Membrane</keyword>
<reference evidence="2 3" key="1">
    <citation type="submission" date="2017-09" db="EMBL/GenBank/DDBJ databases">
        <title>Depth-based differentiation of microbial function through sediment-hosted aquifers and enrichment of novel symbionts in the deep terrestrial subsurface.</title>
        <authorList>
            <person name="Probst A.J."/>
            <person name="Ladd B."/>
            <person name="Jarett J.K."/>
            <person name="Geller-Mcgrath D.E."/>
            <person name="Sieber C.M."/>
            <person name="Emerson J.B."/>
            <person name="Anantharaman K."/>
            <person name="Thomas B.C."/>
            <person name="Malmstrom R."/>
            <person name="Stieglmeier M."/>
            <person name="Klingl A."/>
            <person name="Woyke T."/>
            <person name="Ryan C.M."/>
            <person name="Banfield J.F."/>
        </authorList>
    </citation>
    <scope>NUCLEOTIDE SEQUENCE [LARGE SCALE GENOMIC DNA]</scope>
    <source>
        <strain evidence="2">CG11_big_fil_rev_8_21_14_0_20_39_10</strain>
    </source>
</reference>
<keyword evidence="1" id="KW-1133">Transmembrane helix</keyword>
<comment type="caution">
    <text evidence="2">The sequence shown here is derived from an EMBL/GenBank/DDBJ whole genome shotgun (WGS) entry which is preliminary data.</text>
</comment>
<feature type="transmembrane region" description="Helical" evidence="1">
    <location>
        <begin position="81"/>
        <end position="103"/>
    </location>
</feature>
<dbReference type="AlphaFoldDB" id="A0A2M6K7Y7"/>
<gene>
    <name evidence="2" type="ORF">COV49_04245</name>
</gene>
<evidence type="ECO:0000313" key="2">
    <source>
        <dbReference type="EMBL" id="PIR12782.1"/>
    </source>
</evidence>